<evidence type="ECO:0000256" key="6">
    <source>
        <dbReference type="ARBA" id="ARBA00022927"/>
    </source>
</evidence>
<feature type="transmembrane region" description="Helical" evidence="10">
    <location>
        <begin position="299"/>
        <end position="323"/>
    </location>
</feature>
<evidence type="ECO:0000313" key="13">
    <source>
        <dbReference type="Proteomes" id="UP001059576"/>
    </source>
</evidence>
<feature type="transmembrane region" description="Helical" evidence="10">
    <location>
        <begin position="254"/>
        <end position="273"/>
    </location>
</feature>
<comment type="subcellular location">
    <subcellularLocation>
        <location evidence="1 10">Cell membrane</location>
        <topology evidence="1 10">Multi-pass membrane protein</topology>
    </subcellularLocation>
</comment>
<comment type="similarity">
    <text evidence="9">Belongs to the binding-protein-dependent transport system permease family. OppBC subfamily.</text>
</comment>
<name>A0ABY5J140_9BACT</name>
<keyword evidence="7 10" id="KW-1133">Transmembrane helix</keyword>
<evidence type="ECO:0000256" key="5">
    <source>
        <dbReference type="ARBA" id="ARBA00022856"/>
    </source>
</evidence>
<dbReference type="InterPro" id="IPR000515">
    <property type="entry name" value="MetI-like"/>
</dbReference>
<proteinExistence type="inferred from homology"/>
<keyword evidence="4 10" id="KW-0812">Transmembrane</keyword>
<dbReference type="CDD" id="cd06261">
    <property type="entry name" value="TM_PBP2"/>
    <property type="match status" value="1"/>
</dbReference>
<evidence type="ECO:0000256" key="8">
    <source>
        <dbReference type="ARBA" id="ARBA00023136"/>
    </source>
</evidence>
<dbReference type="PANTHER" id="PTHR43386:SF24">
    <property type="entry name" value="OLIGOPEPTIDE TRANSPORT SYSTEM PERMEASE PROTEIN AMID"/>
    <property type="match status" value="1"/>
</dbReference>
<evidence type="ECO:0000256" key="2">
    <source>
        <dbReference type="ARBA" id="ARBA00022448"/>
    </source>
</evidence>
<dbReference type="InterPro" id="IPR035906">
    <property type="entry name" value="MetI-like_sf"/>
</dbReference>
<evidence type="ECO:0000256" key="3">
    <source>
        <dbReference type="ARBA" id="ARBA00022475"/>
    </source>
</evidence>
<dbReference type="InterPro" id="IPR050366">
    <property type="entry name" value="BP-dependent_transpt_permease"/>
</dbReference>
<keyword evidence="3" id="KW-1003">Cell membrane</keyword>
<evidence type="ECO:0000256" key="9">
    <source>
        <dbReference type="ARBA" id="ARBA00024202"/>
    </source>
</evidence>
<keyword evidence="13" id="KW-1185">Reference proteome</keyword>
<dbReference type="Pfam" id="PF00528">
    <property type="entry name" value="BPD_transp_1"/>
    <property type="match status" value="1"/>
</dbReference>
<keyword evidence="6" id="KW-0653">Protein transport</keyword>
<feature type="domain" description="ABC transmembrane type-1" evidence="11">
    <location>
        <begin position="192"/>
        <end position="378"/>
    </location>
</feature>
<keyword evidence="2 10" id="KW-0813">Transport</keyword>
<feature type="transmembrane region" description="Helical" evidence="10">
    <location>
        <begin position="229"/>
        <end position="248"/>
    </location>
</feature>
<evidence type="ECO:0000259" key="11">
    <source>
        <dbReference type="PROSITE" id="PS50928"/>
    </source>
</evidence>
<organism evidence="12 13">
    <name type="scientific">Mycoplasmopsis equigenitalium</name>
    <dbReference type="NCBI Taxonomy" id="114883"/>
    <lineage>
        <taxon>Bacteria</taxon>
        <taxon>Bacillati</taxon>
        <taxon>Mycoplasmatota</taxon>
        <taxon>Mycoplasmoidales</taxon>
        <taxon>Metamycoplasmataceae</taxon>
        <taxon>Mycoplasmopsis</taxon>
    </lineage>
</organism>
<feature type="transmembrane region" description="Helical" evidence="10">
    <location>
        <begin position="130"/>
        <end position="149"/>
    </location>
</feature>
<keyword evidence="5" id="KW-0571">Peptide transport</keyword>
<evidence type="ECO:0000256" key="10">
    <source>
        <dbReference type="RuleBase" id="RU363032"/>
    </source>
</evidence>
<dbReference type="PROSITE" id="PS50928">
    <property type="entry name" value="ABC_TM1"/>
    <property type="match status" value="1"/>
</dbReference>
<sequence>MDKNRQDIQNELKQAYLDTKNEIDYLSQKKLSGDIHDAQNQLLEFKKYKLSFKDRVTRWLQQRREKQLFNDRLVAQYKKETGGAPHRFLKPLEYKKWEIVGDLINFKDTQTIRDPRRPVREFINRFGQNFGGIVGIILLLVLIIAAIVIPPFTQDPRHISGEDSYLDFFEKGHIFGTDDIGRDIFAVLFHGLAFSLALAACVTIIEVAVGLIVGILMGQFNWFDKIMTFIIKVISIVPTILILILATIAFNPSFLVMVIALSLFSWTGLANQVRAQVKRAKNFEWVHASRILGTPAWKISWNFIPIILPILITNLIFTIPGVIFSEVSLAFIGQSIPNEPTLGNLLDNAANIFTINFRYLVIPASILIILTVSIQLIGAAIQDSLRRQR</sequence>
<evidence type="ECO:0000256" key="7">
    <source>
        <dbReference type="ARBA" id="ARBA00022989"/>
    </source>
</evidence>
<dbReference type="Proteomes" id="UP001059576">
    <property type="component" value="Chromosome"/>
</dbReference>
<feature type="transmembrane region" description="Helical" evidence="10">
    <location>
        <begin position="192"/>
        <end position="217"/>
    </location>
</feature>
<dbReference type="EMBL" id="CP101808">
    <property type="protein sequence ID" value="UUD36972.1"/>
    <property type="molecule type" value="Genomic_DNA"/>
</dbReference>
<dbReference type="RefSeq" id="WP_256541829.1">
    <property type="nucleotide sequence ID" value="NZ_CP101808.1"/>
</dbReference>
<evidence type="ECO:0000313" key="12">
    <source>
        <dbReference type="EMBL" id="UUD36972.1"/>
    </source>
</evidence>
<reference evidence="12" key="1">
    <citation type="submission" date="2022-07" db="EMBL/GenBank/DDBJ databases">
        <title>Complete genome of Mycoplasma equigenitalium type strain T37.</title>
        <authorList>
            <person name="Spergser J."/>
        </authorList>
    </citation>
    <scope>NUCLEOTIDE SEQUENCE</scope>
    <source>
        <strain evidence="12">T37</strain>
    </source>
</reference>
<gene>
    <name evidence="12" type="ORF">NPA09_00100</name>
</gene>
<evidence type="ECO:0000256" key="4">
    <source>
        <dbReference type="ARBA" id="ARBA00022692"/>
    </source>
</evidence>
<dbReference type="PANTHER" id="PTHR43386">
    <property type="entry name" value="OLIGOPEPTIDE TRANSPORT SYSTEM PERMEASE PROTEIN APPC"/>
    <property type="match status" value="1"/>
</dbReference>
<accession>A0ABY5J140</accession>
<evidence type="ECO:0000256" key="1">
    <source>
        <dbReference type="ARBA" id="ARBA00004651"/>
    </source>
</evidence>
<feature type="transmembrane region" description="Helical" evidence="10">
    <location>
        <begin position="360"/>
        <end position="381"/>
    </location>
</feature>
<dbReference type="Gene3D" id="1.10.3720.10">
    <property type="entry name" value="MetI-like"/>
    <property type="match status" value="1"/>
</dbReference>
<dbReference type="SUPFAM" id="SSF161098">
    <property type="entry name" value="MetI-like"/>
    <property type="match status" value="1"/>
</dbReference>
<protein>
    <submittedName>
        <fullName evidence="12">ABC transporter permease</fullName>
    </submittedName>
</protein>
<keyword evidence="8 10" id="KW-0472">Membrane</keyword>